<proteinExistence type="predicted"/>
<dbReference type="PIRSF" id="PIRSF007580">
    <property type="entry name" value="UCP07580"/>
    <property type="match status" value="1"/>
</dbReference>
<dbReference type="RefSeq" id="WP_086861634.1">
    <property type="nucleotide sequence ID" value="NZ_JADBEG010000001.1"/>
</dbReference>
<evidence type="ECO:0000313" key="2">
    <source>
        <dbReference type="Proteomes" id="UP000631670"/>
    </source>
</evidence>
<dbReference type="EMBL" id="JADBEG010000001">
    <property type="protein sequence ID" value="MBE1496023.1"/>
    <property type="molecule type" value="Genomic_DNA"/>
</dbReference>
<dbReference type="InterPro" id="IPR016516">
    <property type="entry name" value="UCP07580"/>
</dbReference>
<dbReference type="PANTHER" id="PTHR39456">
    <property type="entry name" value="METAL-DEPENDENT HYDROLASE"/>
    <property type="match status" value="1"/>
</dbReference>
<dbReference type="Pfam" id="PF10118">
    <property type="entry name" value="Metal_hydrol"/>
    <property type="match status" value="1"/>
</dbReference>
<dbReference type="Proteomes" id="UP000631670">
    <property type="component" value="Unassembled WGS sequence"/>
</dbReference>
<keyword evidence="2" id="KW-1185">Reference proteome</keyword>
<sequence length="302" mass="33670">MLKKPVVDPRGARRYTDQAHAIAARDVHFSWDGVPMHYIPGEPMATHIINVMHLVLPEGERAMSAALTEALPLITEPRLREEVIGFIGQEATHASSHEGAREHLAKLGLPVEPVARKMDWLVDRVLGDHGLTGKARHAWLCERLGLFAAMEHYTAVVGEWLLGADQLERAGMHPTMLDLIRWHGAEEVEHRNVAFDAFMHVDGSYARRVRTALLASFTLAVLFLTTARYLLGADPTPGVRRSTWVRQLVSATRRDLIPKATIFLTEIPKYLRPSFHPSQLGSMDAAIRYLARSPAANAEARP</sequence>
<evidence type="ECO:0000313" key="1">
    <source>
        <dbReference type="EMBL" id="MBE1496023.1"/>
    </source>
</evidence>
<reference evidence="1 2" key="1">
    <citation type="submission" date="2020-10" db="EMBL/GenBank/DDBJ databases">
        <title>Sequencing the genomes of 1000 actinobacteria strains.</title>
        <authorList>
            <person name="Klenk H.-P."/>
        </authorList>
    </citation>
    <scope>NUCLEOTIDE SEQUENCE [LARGE SCALE GENOMIC DNA]</scope>
    <source>
        <strain evidence="1 2">DSM 44653</strain>
    </source>
</reference>
<accession>A0ABR9HYL4</accession>
<gene>
    <name evidence="1" type="ORF">H4696_003123</name>
</gene>
<keyword evidence="1" id="KW-0378">Hydrolase</keyword>
<protein>
    <submittedName>
        <fullName evidence="1">Metal-dependent hydrolase</fullName>
    </submittedName>
</protein>
<organism evidence="1 2">
    <name type="scientific">Amycolatopsis lexingtonensis</name>
    <dbReference type="NCBI Taxonomy" id="218822"/>
    <lineage>
        <taxon>Bacteria</taxon>
        <taxon>Bacillati</taxon>
        <taxon>Actinomycetota</taxon>
        <taxon>Actinomycetes</taxon>
        <taxon>Pseudonocardiales</taxon>
        <taxon>Pseudonocardiaceae</taxon>
        <taxon>Amycolatopsis</taxon>
    </lineage>
</organism>
<dbReference type="PANTHER" id="PTHR39456:SF1">
    <property type="entry name" value="METAL-DEPENDENT HYDROLASE"/>
    <property type="match status" value="1"/>
</dbReference>
<name>A0ABR9HYL4_9PSEU</name>
<comment type="caution">
    <text evidence="1">The sequence shown here is derived from an EMBL/GenBank/DDBJ whole genome shotgun (WGS) entry which is preliminary data.</text>
</comment>
<dbReference type="GO" id="GO:0016787">
    <property type="term" value="F:hydrolase activity"/>
    <property type="evidence" value="ECO:0007669"/>
    <property type="project" value="UniProtKB-KW"/>
</dbReference>